<evidence type="ECO:0000256" key="1">
    <source>
        <dbReference type="SAM" id="MobiDB-lite"/>
    </source>
</evidence>
<dbReference type="EMBL" id="JAAGRR010000082">
    <property type="protein sequence ID" value="NDY42753.1"/>
    <property type="molecule type" value="Genomic_DNA"/>
</dbReference>
<organism evidence="3 4">
    <name type="scientific">Dissulfurirhabdus thermomarina</name>
    <dbReference type="NCBI Taxonomy" id="1765737"/>
    <lineage>
        <taxon>Bacteria</taxon>
        <taxon>Deltaproteobacteria</taxon>
        <taxon>Dissulfurirhabdaceae</taxon>
        <taxon>Dissulfurirhabdus</taxon>
    </lineage>
</organism>
<accession>A0A6N9TRL4</accession>
<feature type="region of interest" description="Disordered" evidence="1">
    <location>
        <begin position="238"/>
        <end position="263"/>
    </location>
</feature>
<dbReference type="InterPro" id="IPR036116">
    <property type="entry name" value="FN3_sf"/>
</dbReference>
<evidence type="ECO:0000313" key="4">
    <source>
        <dbReference type="Proteomes" id="UP000469346"/>
    </source>
</evidence>
<evidence type="ECO:0000313" key="3">
    <source>
        <dbReference type="EMBL" id="NDY42753.1"/>
    </source>
</evidence>
<dbReference type="Gene3D" id="2.60.40.10">
    <property type="entry name" value="Immunoglobulins"/>
    <property type="match status" value="2"/>
</dbReference>
<keyword evidence="4" id="KW-1185">Reference proteome</keyword>
<comment type="caution">
    <text evidence="3">The sequence shown here is derived from an EMBL/GenBank/DDBJ whole genome shotgun (WGS) entry which is preliminary data.</text>
</comment>
<dbReference type="PROSITE" id="PS50853">
    <property type="entry name" value="FN3"/>
    <property type="match status" value="1"/>
</dbReference>
<dbReference type="CDD" id="cd00063">
    <property type="entry name" value="FN3"/>
    <property type="match status" value="1"/>
</dbReference>
<proteinExistence type="predicted"/>
<dbReference type="PROSITE" id="PS51257">
    <property type="entry name" value="PROKAR_LIPOPROTEIN"/>
    <property type="match status" value="1"/>
</dbReference>
<dbReference type="SUPFAM" id="SSF49265">
    <property type="entry name" value="Fibronectin type III"/>
    <property type="match status" value="2"/>
</dbReference>
<dbReference type="InterPro" id="IPR003961">
    <property type="entry name" value="FN3_dom"/>
</dbReference>
<sequence>MRRGQRPPLAGVLFAALTLAGCGLKDRPVPPGTLAPRPVTDLAATAVPEGLELTWSPPTRDVRGHALLHVESFDLYRAELPPDGCEGCPPAFTAPVSLPYGRRPRPGDKVRHLDRDVAPGHRYVYEVRVVKGWRTASAPSNRLVAAWHPPPGPPAGLAAERRERLVRLSWRRPERWADGRPIDPGTQLAYLVERRAEAEGAWIRLAGPRPGTAFLDRAVRAGRAYRYRVRAVFTFQGTPAVGPPSPEAAAVPEIRLPLPAPRR</sequence>
<reference evidence="3 4" key="1">
    <citation type="submission" date="2020-02" db="EMBL/GenBank/DDBJ databases">
        <title>Comparative genomics of sulfur disproportionating microorganisms.</title>
        <authorList>
            <person name="Ward L.M."/>
            <person name="Bertran E."/>
            <person name="Johnston D.T."/>
        </authorList>
    </citation>
    <scope>NUCLEOTIDE SEQUENCE [LARGE SCALE GENOMIC DNA]</scope>
    <source>
        <strain evidence="3 4">DSM 100025</strain>
    </source>
</reference>
<name>A0A6N9TRL4_DISTH</name>
<gene>
    <name evidence="3" type="ORF">G3N55_07850</name>
</gene>
<dbReference type="RefSeq" id="WP_163298885.1">
    <property type="nucleotide sequence ID" value="NZ_JAAGRR010000082.1"/>
</dbReference>
<dbReference type="Proteomes" id="UP000469346">
    <property type="component" value="Unassembled WGS sequence"/>
</dbReference>
<protein>
    <submittedName>
        <fullName evidence="3">Fibronectin type III domain-containing protein</fullName>
    </submittedName>
</protein>
<dbReference type="InterPro" id="IPR013783">
    <property type="entry name" value="Ig-like_fold"/>
</dbReference>
<feature type="domain" description="Fibronectin type-III" evidence="2">
    <location>
        <begin position="150"/>
        <end position="259"/>
    </location>
</feature>
<dbReference type="AlphaFoldDB" id="A0A6N9TRL4"/>
<evidence type="ECO:0000259" key="2">
    <source>
        <dbReference type="PROSITE" id="PS50853"/>
    </source>
</evidence>
<dbReference type="SMART" id="SM00060">
    <property type="entry name" value="FN3"/>
    <property type="match status" value="2"/>
</dbReference>